<keyword evidence="4 7" id="KW-0547">Nucleotide-binding</keyword>
<dbReference type="GO" id="GO:0032968">
    <property type="term" value="P:positive regulation of transcription elongation by RNA polymerase II"/>
    <property type="evidence" value="ECO:0007669"/>
    <property type="project" value="TreeGrafter"/>
</dbReference>
<gene>
    <name evidence="10" type="ORF">C2S53_016221</name>
</gene>
<keyword evidence="6 7" id="KW-0067">ATP-binding</keyword>
<keyword evidence="5 10" id="KW-0418">Kinase</keyword>
<dbReference type="PANTHER" id="PTHR24056:SF571">
    <property type="entry name" value="PROTEIN KINASE DOMAIN-CONTAINING PROTEIN"/>
    <property type="match status" value="1"/>
</dbReference>
<feature type="domain" description="Protein kinase" evidence="9">
    <location>
        <begin position="138"/>
        <end position="422"/>
    </location>
</feature>
<evidence type="ECO:0000256" key="4">
    <source>
        <dbReference type="ARBA" id="ARBA00022741"/>
    </source>
</evidence>
<dbReference type="PROSITE" id="PS50011">
    <property type="entry name" value="PROTEIN_KINASE_DOM"/>
    <property type="match status" value="1"/>
</dbReference>
<comment type="caution">
    <text evidence="10">The sequence shown here is derived from an EMBL/GenBank/DDBJ whole genome shotgun (WGS) entry which is preliminary data.</text>
</comment>
<feature type="compositionally biased region" description="Polar residues" evidence="8">
    <location>
        <begin position="503"/>
        <end position="531"/>
    </location>
</feature>
<feature type="region of interest" description="Disordered" evidence="8">
    <location>
        <begin position="551"/>
        <end position="609"/>
    </location>
</feature>
<keyword evidence="11" id="KW-1185">Reference proteome</keyword>
<evidence type="ECO:0000256" key="3">
    <source>
        <dbReference type="ARBA" id="ARBA00022679"/>
    </source>
</evidence>
<organism evidence="10 11">
    <name type="scientific">Perilla frutescens var. hirtella</name>
    <name type="common">Perilla citriodora</name>
    <name type="synonym">Perilla setoyensis</name>
    <dbReference type="NCBI Taxonomy" id="608512"/>
    <lineage>
        <taxon>Eukaryota</taxon>
        <taxon>Viridiplantae</taxon>
        <taxon>Streptophyta</taxon>
        <taxon>Embryophyta</taxon>
        <taxon>Tracheophyta</taxon>
        <taxon>Spermatophyta</taxon>
        <taxon>Magnoliopsida</taxon>
        <taxon>eudicotyledons</taxon>
        <taxon>Gunneridae</taxon>
        <taxon>Pentapetalae</taxon>
        <taxon>asterids</taxon>
        <taxon>lamiids</taxon>
        <taxon>Lamiales</taxon>
        <taxon>Lamiaceae</taxon>
        <taxon>Nepetoideae</taxon>
        <taxon>Elsholtzieae</taxon>
        <taxon>Perilla</taxon>
    </lineage>
</organism>
<keyword evidence="2" id="KW-0723">Serine/threonine-protein kinase</keyword>
<feature type="binding site" evidence="7">
    <location>
        <position position="168"/>
    </location>
    <ligand>
        <name>ATP</name>
        <dbReference type="ChEBI" id="CHEBI:30616"/>
    </ligand>
</feature>
<dbReference type="GO" id="GO:0005524">
    <property type="term" value="F:ATP binding"/>
    <property type="evidence" value="ECO:0007669"/>
    <property type="project" value="UniProtKB-UniRule"/>
</dbReference>
<evidence type="ECO:0000313" key="11">
    <source>
        <dbReference type="Proteomes" id="UP001190926"/>
    </source>
</evidence>
<dbReference type="Proteomes" id="UP001190926">
    <property type="component" value="Unassembled WGS sequence"/>
</dbReference>
<dbReference type="PROSITE" id="PS00108">
    <property type="entry name" value="PROTEIN_KINASE_ST"/>
    <property type="match status" value="1"/>
</dbReference>
<dbReference type="InterPro" id="IPR011009">
    <property type="entry name" value="Kinase-like_dom_sf"/>
</dbReference>
<comment type="similarity">
    <text evidence="1">Belongs to the protein kinase superfamily. CMGC Ser/Thr protein kinase family. CDC2/CDKX subfamily.</text>
</comment>
<dbReference type="SUPFAM" id="SSF56112">
    <property type="entry name" value="Protein kinase-like (PK-like)"/>
    <property type="match status" value="1"/>
</dbReference>
<accession>A0AAD4J9H6</accession>
<dbReference type="InterPro" id="IPR050108">
    <property type="entry name" value="CDK"/>
</dbReference>
<dbReference type="InterPro" id="IPR000719">
    <property type="entry name" value="Prot_kinase_dom"/>
</dbReference>
<evidence type="ECO:0000259" key="9">
    <source>
        <dbReference type="PROSITE" id="PS50011"/>
    </source>
</evidence>
<sequence>MGCISSKKARSESPENRRRSSSSSTHSRRRRNGPRRSSTSSSLLQSTVSYGPLEGIKEEPEKEEGLEEEEEEVCVNERKNGSSRALKGPSSHKKGAVFSLKFGRLTEGDHVSAGWPSWFSAVAGEAIEGWSPLRSDSFKRLEKIGQGTYSEVYRARNVETGKIVAVKKVRFDSFQPESVKFMAREIRILRKLDHPNVMKLEGIITSKLSSHIYLVFEYMEHDLAGLVSCPDIKFTDSQIKCYMKQLLNGLEHCHSRGILHRDIKTSNILVNNQGILKIADFGLANFAKSKKQQPMTSRVVTLWYRPPELLLGATSYGEAIDLWSVGCVFAELFVGRPLLKGRTEVEQLHKIFKLCGTPEDDYWRTSSLPLAHMFRPQQSYESTLHERCKDFPKNSVSLIEKLLSFEPHKRGSVSSALASKYFNTKPYACDPSSLPKYPPNKELDAKFREDARRRKAAGAMSRLPRKVRNSMQGSSEESGGSGHGVSVNAYRRRGGMSSRTSMQQQAYDTLSEASQMTQESHTSLISTTHSVPIQPSTTAFVWPTRGLHTLQQNDDEDQLNPSEDYEARGFSTDSSNTKRKSKVTFSGPIVYLSEEHDRSRSSRGTKKPT</sequence>
<evidence type="ECO:0000256" key="8">
    <source>
        <dbReference type="SAM" id="MobiDB-lite"/>
    </source>
</evidence>
<evidence type="ECO:0000256" key="1">
    <source>
        <dbReference type="ARBA" id="ARBA00006485"/>
    </source>
</evidence>
<dbReference type="PROSITE" id="PS00107">
    <property type="entry name" value="PROTEIN_KINASE_ATP"/>
    <property type="match status" value="1"/>
</dbReference>
<dbReference type="EMBL" id="SDAM02000106">
    <property type="protein sequence ID" value="KAH6829667.1"/>
    <property type="molecule type" value="Genomic_DNA"/>
</dbReference>
<dbReference type="InterPro" id="IPR017441">
    <property type="entry name" value="Protein_kinase_ATP_BS"/>
</dbReference>
<dbReference type="GO" id="GO:0005634">
    <property type="term" value="C:nucleus"/>
    <property type="evidence" value="ECO:0007669"/>
    <property type="project" value="TreeGrafter"/>
</dbReference>
<evidence type="ECO:0000256" key="6">
    <source>
        <dbReference type="ARBA" id="ARBA00022840"/>
    </source>
</evidence>
<keyword evidence="3" id="KW-0808">Transferase</keyword>
<dbReference type="GO" id="GO:0008353">
    <property type="term" value="F:RNA polymerase II CTD heptapeptide repeat kinase activity"/>
    <property type="evidence" value="ECO:0007669"/>
    <property type="project" value="TreeGrafter"/>
</dbReference>
<feature type="compositionally biased region" description="Basic and acidic residues" evidence="8">
    <location>
        <begin position="9"/>
        <end position="18"/>
    </location>
</feature>
<protein>
    <submittedName>
        <fullName evidence="10">Protein kinase superfamily protein</fullName>
    </submittedName>
</protein>
<dbReference type="Gene3D" id="1.10.510.10">
    <property type="entry name" value="Transferase(Phosphotransferase) domain 1"/>
    <property type="match status" value="1"/>
</dbReference>
<proteinExistence type="inferred from homology"/>
<evidence type="ECO:0000313" key="10">
    <source>
        <dbReference type="EMBL" id="KAH6829667.1"/>
    </source>
</evidence>
<dbReference type="Pfam" id="PF00069">
    <property type="entry name" value="Pkinase"/>
    <property type="match status" value="1"/>
</dbReference>
<dbReference type="AlphaFoldDB" id="A0AAD4J9H6"/>
<feature type="region of interest" description="Disordered" evidence="8">
    <location>
        <begin position="1"/>
        <end position="92"/>
    </location>
</feature>
<evidence type="ECO:0000256" key="5">
    <source>
        <dbReference type="ARBA" id="ARBA00022777"/>
    </source>
</evidence>
<reference evidence="10 11" key="1">
    <citation type="journal article" date="2021" name="Nat. Commun.">
        <title>Incipient diploidization of the medicinal plant Perilla within 10,000 years.</title>
        <authorList>
            <person name="Zhang Y."/>
            <person name="Shen Q."/>
            <person name="Leng L."/>
            <person name="Zhang D."/>
            <person name="Chen S."/>
            <person name="Shi Y."/>
            <person name="Ning Z."/>
            <person name="Chen S."/>
        </authorList>
    </citation>
    <scope>NUCLEOTIDE SEQUENCE [LARGE SCALE GENOMIC DNA]</scope>
    <source>
        <strain evidence="11">cv. PC099</strain>
    </source>
</reference>
<evidence type="ECO:0000256" key="7">
    <source>
        <dbReference type="PROSITE-ProRule" id="PRU10141"/>
    </source>
</evidence>
<evidence type="ECO:0000256" key="2">
    <source>
        <dbReference type="ARBA" id="ARBA00022527"/>
    </source>
</evidence>
<feature type="region of interest" description="Disordered" evidence="8">
    <location>
        <begin position="451"/>
        <end position="531"/>
    </location>
</feature>
<dbReference type="FunFam" id="3.30.200.20:FF:000021">
    <property type="entry name" value="probable serine/threonine-protein kinase At1g54610"/>
    <property type="match status" value="1"/>
</dbReference>
<name>A0AAD4J9H6_PERFH</name>
<dbReference type="InterPro" id="IPR008271">
    <property type="entry name" value="Ser/Thr_kinase_AS"/>
</dbReference>
<dbReference type="PANTHER" id="PTHR24056">
    <property type="entry name" value="CELL DIVISION PROTEIN KINASE"/>
    <property type="match status" value="1"/>
</dbReference>
<feature type="compositionally biased region" description="Acidic residues" evidence="8">
    <location>
        <begin position="61"/>
        <end position="74"/>
    </location>
</feature>
<dbReference type="SMART" id="SM00220">
    <property type="entry name" value="S_TKc"/>
    <property type="match status" value="1"/>
</dbReference>
<feature type="compositionally biased region" description="Low complexity" evidence="8">
    <location>
        <begin position="35"/>
        <end position="54"/>
    </location>
</feature>
<dbReference type="Gene3D" id="3.30.200.20">
    <property type="entry name" value="Phosphorylase Kinase, domain 1"/>
    <property type="match status" value="1"/>
</dbReference>
<dbReference type="GO" id="GO:0000307">
    <property type="term" value="C:cyclin-dependent protein kinase holoenzyme complex"/>
    <property type="evidence" value="ECO:0007669"/>
    <property type="project" value="TreeGrafter"/>
</dbReference>
<dbReference type="CDD" id="cd07840">
    <property type="entry name" value="STKc_CDK9_like"/>
    <property type="match status" value="1"/>
</dbReference>
<dbReference type="FunFam" id="1.10.510.10:FF:000043">
    <property type="entry name" value="probable serine/threonine-protein kinase At1g54610"/>
    <property type="match status" value="1"/>
</dbReference>